<evidence type="ECO:0008006" key="3">
    <source>
        <dbReference type="Google" id="ProtNLM"/>
    </source>
</evidence>
<evidence type="ECO:0000313" key="2">
    <source>
        <dbReference type="Proteomes" id="UP000245119"/>
    </source>
</evidence>
<comment type="caution">
    <text evidence="1">The sequence shown here is derived from an EMBL/GenBank/DDBJ whole genome shotgun (WGS) entry which is preliminary data.</text>
</comment>
<evidence type="ECO:0000313" key="1">
    <source>
        <dbReference type="EMBL" id="PVD27701.1"/>
    </source>
</evidence>
<gene>
    <name evidence="1" type="ORF">C0Q70_12872</name>
</gene>
<dbReference type="AlphaFoldDB" id="A0A2T7P2R3"/>
<protein>
    <recommendedName>
        <fullName evidence="3">Ig-like domain-containing protein</fullName>
    </recommendedName>
</protein>
<accession>A0A2T7P2R3</accession>
<sequence length="381" mass="41433">MLTVPKVTRADNGTVFTCLMTWDELKTTANYTLQVSYGPDDHHTRIHGPDVLVTDGTKYFNFTCQATDVYPLPIYTWDGVTCHNSDTDTGLCVLKPQPPWDDGLKMQCTATSNTTSPSVGKTTLRLNLTYPPPKPPKIVGYKAGQVLKNGDNLHCLVSGGKPLVKEVNFSCSSDPPHEDQQDTTKGSLVESSLTIGAVDSSNYSMQCVCGATWEADEDLYSQTSSITVFVHNNDEGLAKKIPESCHQGNGNGQTHQTSSPDYEEVDELAIQECSIGTIVEHSSHVLSVSKSKAFSCENIACKISKSQKIFHSCSTGLDSEKRMEVFLTPGLGISPGKTTQLLADSNDGQYTEIDIHIEGESTMGNHLNNFTTDTGKDVYTL</sequence>
<reference evidence="1 2" key="1">
    <citation type="submission" date="2018-04" db="EMBL/GenBank/DDBJ databases">
        <title>The genome of golden apple snail Pomacea canaliculata provides insight into stress tolerance and invasive adaptation.</title>
        <authorList>
            <person name="Liu C."/>
            <person name="Liu B."/>
            <person name="Ren Y."/>
            <person name="Zhang Y."/>
            <person name="Wang H."/>
            <person name="Li S."/>
            <person name="Jiang F."/>
            <person name="Yin L."/>
            <person name="Zhang G."/>
            <person name="Qian W."/>
            <person name="Fan W."/>
        </authorList>
    </citation>
    <scope>NUCLEOTIDE SEQUENCE [LARGE SCALE GENOMIC DNA]</scope>
    <source>
        <strain evidence="1">SZHN2017</strain>
        <tissue evidence="1">Muscle</tissue>
    </source>
</reference>
<proteinExistence type="predicted"/>
<name>A0A2T7P2R3_POMCA</name>
<organism evidence="1 2">
    <name type="scientific">Pomacea canaliculata</name>
    <name type="common">Golden apple snail</name>
    <dbReference type="NCBI Taxonomy" id="400727"/>
    <lineage>
        <taxon>Eukaryota</taxon>
        <taxon>Metazoa</taxon>
        <taxon>Spiralia</taxon>
        <taxon>Lophotrochozoa</taxon>
        <taxon>Mollusca</taxon>
        <taxon>Gastropoda</taxon>
        <taxon>Caenogastropoda</taxon>
        <taxon>Architaenioglossa</taxon>
        <taxon>Ampullarioidea</taxon>
        <taxon>Ampullariidae</taxon>
        <taxon>Pomacea</taxon>
    </lineage>
</organism>
<keyword evidence="2" id="KW-1185">Reference proteome</keyword>
<dbReference type="OrthoDB" id="6158168at2759"/>
<dbReference type="Proteomes" id="UP000245119">
    <property type="component" value="Linkage Group LG7"/>
</dbReference>
<dbReference type="EMBL" id="PZQS01000007">
    <property type="protein sequence ID" value="PVD27701.1"/>
    <property type="molecule type" value="Genomic_DNA"/>
</dbReference>